<keyword evidence="4" id="KW-1185">Reference proteome</keyword>
<evidence type="ECO:0000313" key="3">
    <source>
        <dbReference type="EMBL" id="ADD45473.1"/>
    </source>
</evidence>
<accession>D3PZ44</accession>
<sequence>MAERFTGYVALGDSFTEGMNDHGGDGIFRGWADLAATRMAEADPELKYANLAIRGKLFDEVVDEQVPAALRLRPDLVSFVAGGNDALRTSFDPARMAGRFHEAIRVLTASGARVLMSTGFHPPRLPAHRLLRKRIVALNEIIRKVAKRHDAALVDLFADEAFADTRMWSEDRLHMSALGHRRVAHHVCQALSVDPDPKWSAPLPTAPGKSWLRRRREDAAWTREHALPWVQRRFTGQSSGDMITPKRPQLMPVSQVGS</sequence>
<protein>
    <submittedName>
        <fullName evidence="3">Lipolytic protein G-D-S-L family</fullName>
    </submittedName>
</protein>
<dbReference type="InterPro" id="IPR036514">
    <property type="entry name" value="SGNH_hydro_sf"/>
</dbReference>
<proteinExistence type="predicted"/>
<evidence type="ECO:0000256" key="1">
    <source>
        <dbReference type="SAM" id="MobiDB-lite"/>
    </source>
</evidence>
<reference evidence="3 4" key="1">
    <citation type="journal article" date="2009" name="Stand. Genomic Sci.">
        <title>Complete genome sequence of Stackebrandtia nassauensis type strain (LLR-40K-21).</title>
        <authorList>
            <person name="Munk C."/>
            <person name="Lapidus A."/>
            <person name="Copeland A."/>
            <person name="Jando M."/>
            <person name="Mayilraj S."/>
            <person name="Glavina Del Rio T."/>
            <person name="Nolan M."/>
            <person name="Chen F."/>
            <person name="Lucas S."/>
            <person name="Tice H."/>
            <person name="Cheng J.F."/>
            <person name="Han C."/>
            <person name="Detter J.C."/>
            <person name="Bruce D."/>
            <person name="Goodwin L."/>
            <person name="Chain P."/>
            <person name="Pitluck S."/>
            <person name="Goker M."/>
            <person name="Ovchinikova G."/>
            <person name="Pati A."/>
            <person name="Ivanova N."/>
            <person name="Mavromatis K."/>
            <person name="Chen A."/>
            <person name="Palaniappan K."/>
            <person name="Land M."/>
            <person name="Hauser L."/>
            <person name="Chang Y.J."/>
            <person name="Jeffries C.D."/>
            <person name="Bristow J."/>
            <person name="Eisen J.A."/>
            <person name="Markowitz V."/>
            <person name="Hugenholtz P."/>
            <person name="Kyrpides N.C."/>
            <person name="Klenk H.P."/>
        </authorList>
    </citation>
    <scope>NUCLEOTIDE SEQUENCE [LARGE SCALE GENOMIC DNA]</scope>
    <source>
        <strain evidence="4">DSM 44728 / CIP 108903 / NRRL B-16338 / NBRC 102104 / LLR-40K-21</strain>
    </source>
</reference>
<dbReference type="InterPro" id="IPR053140">
    <property type="entry name" value="GDSL_Rv0518-like"/>
</dbReference>
<dbReference type="OrthoDB" id="3465773at2"/>
<dbReference type="SUPFAM" id="SSF52266">
    <property type="entry name" value="SGNH hydrolase"/>
    <property type="match status" value="1"/>
</dbReference>
<dbReference type="CDD" id="cd01832">
    <property type="entry name" value="SGNH_hydrolase_like_1"/>
    <property type="match status" value="1"/>
</dbReference>
<dbReference type="HOGENOM" id="CLU_069365_1_0_11"/>
<dbReference type="eggNOG" id="COG2755">
    <property type="taxonomic scope" value="Bacteria"/>
</dbReference>
<dbReference type="STRING" id="446470.Snas_5844"/>
<feature type="domain" description="SGNH hydrolase-type esterase" evidence="2">
    <location>
        <begin position="10"/>
        <end position="182"/>
    </location>
</feature>
<name>D3PZ44_STANL</name>
<organism evidence="3 4">
    <name type="scientific">Stackebrandtia nassauensis (strain DSM 44728 / CIP 108903 / NRRL B-16338 / NBRC 102104 / LLR-40K-21)</name>
    <dbReference type="NCBI Taxonomy" id="446470"/>
    <lineage>
        <taxon>Bacteria</taxon>
        <taxon>Bacillati</taxon>
        <taxon>Actinomycetota</taxon>
        <taxon>Actinomycetes</taxon>
        <taxon>Glycomycetales</taxon>
        <taxon>Glycomycetaceae</taxon>
        <taxon>Stackebrandtia</taxon>
    </lineage>
</organism>
<dbReference type="Gene3D" id="3.40.50.1110">
    <property type="entry name" value="SGNH hydrolase"/>
    <property type="match status" value="1"/>
</dbReference>
<dbReference type="Proteomes" id="UP000000844">
    <property type="component" value="Chromosome"/>
</dbReference>
<feature type="region of interest" description="Disordered" evidence="1">
    <location>
        <begin position="237"/>
        <end position="258"/>
    </location>
</feature>
<dbReference type="InterPro" id="IPR013830">
    <property type="entry name" value="SGNH_hydro"/>
</dbReference>
<dbReference type="RefSeq" id="WP_013021044.1">
    <property type="nucleotide sequence ID" value="NC_013947.1"/>
</dbReference>
<dbReference type="KEGG" id="sna:Snas_5844"/>
<gene>
    <name evidence="3" type="ordered locus">Snas_5844</name>
</gene>
<dbReference type="PANTHER" id="PTHR43784">
    <property type="entry name" value="GDSL-LIKE LIPASE/ACYLHYDROLASE, PUTATIVE (AFU_ORTHOLOGUE AFUA_2G00820)-RELATED"/>
    <property type="match status" value="1"/>
</dbReference>
<evidence type="ECO:0000259" key="2">
    <source>
        <dbReference type="Pfam" id="PF13472"/>
    </source>
</evidence>
<evidence type="ECO:0000313" key="4">
    <source>
        <dbReference type="Proteomes" id="UP000000844"/>
    </source>
</evidence>
<dbReference type="Pfam" id="PF13472">
    <property type="entry name" value="Lipase_GDSL_2"/>
    <property type="match status" value="1"/>
</dbReference>
<dbReference type="EMBL" id="CP001778">
    <property type="protein sequence ID" value="ADD45473.1"/>
    <property type="molecule type" value="Genomic_DNA"/>
</dbReference>
<dbReference type="AlphaFoldDB" id="D3PZ44"/>
<dbReference type="PANTHER" id="PTHR43784:SF2">
    <property type="entry name" value="GDSL-LIKE LIPASE_ACYLHYDROLASE, PUTATIVE (AFU_ORTHOLOGUE AFUA_2G00820)-RELATED"/>
    <property type="match status" value="1"/>
</dbReference>